<evidence type="ECO:0000313" key="2">
    <source>
        <dbReference type="Proteomes" id="UP001185927"/>
    </source>
</evidence>
<reference evidence="1 2" key="1">
    <citation type="submission" date="2023-10" db="EMBL/GenBank/DDBJ databases">
        <title>Development of a sustainable strategy for remediation of hydrocarbon-contaminated territories based on the waste exchange concept.</title>
        <authorList>
            <person name="Krivoruchko A."/>
        </authorList>
    </citation>
    <scope>NUCLEOTIDE SEQUENCE [LARGE SCALE GENOMIC DNA]</scope>
    <source>
        <strain evidence="1 2">IEGM 1203</strain>
    </source>
</reference>
<dbReference type="RefSeq" id="WP_317546013.1">
    <property type="nucleotide sequence ID" value="NZ_JAWLKB010000052.1"/>
</dbReference>
<comment type="caution">
    <text evidence="1">The sequence shown here is derived from an EMBL/GenBank/DDBJ whole genome shotgun (WGS) entry which is preliminary data.</text>
</comment>
<dbReference type="Proteomes" id="UP001185927">
    <property type="component" value="Unassembled WGS sequence"/>
</dbReference>
<protein>
    <submittedName>
        <fullName evidence="1">Uncharacterized protein</fullName>
    </submittedName>
</protein>
<sequence length="93" mass="10634">MEKTVAAHHHCLKKEPEIELEPSIERTPSEQLRQAAEQVPATRQESSILAVAAKRRFEAVTTFKNESMAMKNNRTAAWVGKRNRSSFLLRKQC</sequence>
<gene>
    <name evidence="1" type="ORF">R3Q16_33460</name>
</gene>
<organism evidence="1 2">
    <name type="scientific">Rhodococcus globerulus</name>
    <dbReference type="NCBI Taxonomy" id="33008"/>
    <lineage>
        <taxon>Bacteria</taxon>
        <taxon>Bacillati</taxon>
        <taxon>Actinomycetota</taxon>
        <taxon>Actinomycetes</taxon>
        <taxon>Mycobacteriales</taxon>
        <taxon>Nocardiaceae</taxon>
        <taxon>Rhodococcus</taxon>
    </lineage>
</organism>
<name>A0ABU4C4S8_RHOGO</name>
<keyword evidence="2" id="KW-1185">Reference proteome</keyword>
<accession>A0ABU4C4S8</accession>
<dbReference type="EMBL" id="JAWLKB010000052">
    <property type="protein sequence ID" value="MDV6271514.1"/>
    <property type="molecule type" value="Genomic_DNA"/>
</dbReference>
<evidence type="ECO:0000313" key="1">
    <source>
        <dbReference type="EMBL" id="MDV6271514.1"/>
    </source>
</evidence>
<proteinExistence type="predicted"/>